<dbReference type="InterPro" id="IPR050109">
    <property type="entry name" value="HTH-type_TetR-like_transc_reg"/>
</dbReference>
<dbReference type="AlphaFoldDB" id="C7MF74"/>
<dbReference type="SUPFAM" id="SSF48498">
    <property type="entry name" value="Tetracyclin repressor-like, C-terminal domain"/>
    <property type="match status" value="1"/>
</dbReference>
<accession>C7MF74</accession>
<dbReference type="Pfam" id="PF00440">
    <property type="entry name" value="TetR_N"/>
    <property type="match status" value="1"/>
</dbReference>
<evidence type="ECO:0000256" key="2">
    <source>
        <dbReference type="ARBA" id="ARBA00023125"/>
    </source>
</evidence>
<gene>
    <name evidence="6" type="ordered locus">Bfae_00920</name>
</gene>
<organism evidence="6 7">
    <name type="scientific">Brachybacterium faecium (strain ATCC 43885 / DSM 4810 / JCM 11609 / LMG 19847 / NBRC 14762 / NCIMB 9860 / 6-10)</name>
    <dbReference type="NCBI Taxonomy" id="446465"/>
    <lineage>
        <taxon>Bacteria</taxon>
        <taxon>Bacillati</taxon>
        <taxon>Actinomycetota</taxon>
        <taxon>Actinomycetes</taxon>
        <taxon>Micrococcales</taxon>
        <taxon>Dermabacteraceae</taxon>
        <taxon>Brachybacterium</taxon>
    </lineage>
</organism>
<dbReference type="eggNOG" id="COG1309">
    <property type="taxonomic scope" value="Bacteria"/>
</dbReference>
<dbReference type="EMBL" id="CP001643">
    <property type="protein sequence ID" value="ACU83974.1"/>
    <property type="molecule type" value="Genomic_DNA"/>
</dbReference>
<keyword evidence="1" id="KW-0805">Transcription regulation</keyword>
<dbReference type="Proteomes" id="UP000001919">
    <property type="component" value="Chromosome"/>
</dbReference>
<protein>
    <submittedName>
        <fullName evidence="6">Transcriptional regulator, tetR family</fullName>
    </submittedName>
</protein>
<dbReference type="GO" id="GO:0003700">
    <property type="term" value="F:DNA-binding transcription factor activity"/>
    <property type="evidence" value="ECO:0007669"/>
    <property type="project" value="TreeGrafter"/>
</dbReference>
<evidence type="ECO:0000313" key="6">
    <source>
        <dbReference type="EMBL" id="ACU83974.1"/>
    </source>
</evidence>
<dbReference type="InterPro" id="IPR009057">
    <property type="entry name" value="Homeodomain-like_sf"/>
</dbReference>
<reference evidence="6 7" key="1">
    <citation type="journal article" date="2009" name="Stand. Genomic Sci.">
        <title>Complete genome sequence of Brachybacterium faecium type strain (Schefferle 6-10).</title>
        <authorList>
            <person name="Lapidus A."/>
            <person name="Pukall R."/>
            <person name="Labuttii K."/>
            <person name="Copeland A."/>
            <person name="Del Rio T.G."/>
            <person name="Nolan M."/>
            <person name="Chen F."/>
            <person name="Lucas S."/>
            <person name="Tice H."/>
            <person name="Cheng J.F."/>
            <person name="Bruce D."/>
            <person name="Goodwin L."/>
            <person name="Pitluck S."/>
            <person name="Rohde M."/>
            <person name="Goker M."/>
            <person name="Pati A."/>
            <person name="Ivanova N."/>
            <person name="Mavrommatis K."/>
            <person name="Chen A."/>
            <person name="Palaniappan K."/>
            <person name="D'haeseleer P."/>
            <person name="Chain P."/>
            <person name="Bristow J."/>
            <person name="Eisen J.A."/>
            <person name="Markowitz V."/>
            <person name="Hugenholtz P."/>
            <person name="Kyrpides N.C."/>
            <person name="Klenk H.P."/>
        </authorList>
    </citation>
    <scope>NUCLEOTIDE SEQUENCE [LARGE SCALE GENOMIC DNA]</scope>
    <source>
        <strain evidence="7">ATCC 43885 / DSM 4810 / JCM 11609 / LMG 19847 / NBRC 14762 / NCIMB 9860 / 6-10</strain>
    </source>
</reference>
<sequence>MSTASRPYHHGDLRTALVEEALAMARADGPGGVSLREATRRAGVTPPAAYRHFRGRAHLLDAVARQIQDRMAQRMRRRMRTLRGTSEQERALQRLRGVGLGYIAFAVDEPGWFETAFFGPLREDAPAAGEVVQAADRPGPGPAVDAAGPALGGVTPGAPGAEAAQPPLPPPFRLLIEALDECVQAGVLPAERRPGAEFVCWSAVHGCAELVLHGPLRGAERAIVQQVAQRVVDDIITGIR</sequence>
<dbReference type="SUPFAM" id="SSF46689">
    <property type="entry name" value="Homeodomain-like"/>
    <property type="match status" value="1"/>
</dbReference>
<dbReference type="KEGG" id="bfa:Bfae_00920"/>
<keyword evidence="7" id="KW-1185">Reference proteome</keyword>
<dbReference type="InterPro" id="IPR001647">
    <property type="entry name" value="HTH_TetR"/>
</dbReference>
<dbReference type="PROSITE" id="PS50977">
    <property type="entry name" value="HTH_TETR_2"/>
    <property type="match status" value="1"/>
</dbReference>
<dbReference type="Gene3D" id="1.10.357.10">
    <property type="entry name" value="Tetracycline Repressor, domain 2"/>
    <property type="match status" value="1"/>
</dbReference>
<dbReference type="PATRIC" id="fig|446465.5.peg.90"/>
<name>C7MF74_BRAFD</name>
<feature type="DNA-binding region" description="H-T-H motif" evidence="4">
    <location>
        <begin position="34"/>
        <end position="53"/>
    </location>
</feature>
<feature type="domain" description="HTH tetR-type" evidence="5">
    <location>
        <begin position="11"/>
        <end position="71"/>
    </location>
</feature>
<keyword evidence="2 4" id="KW-0238">DNA-binding</keyword>
<dbReference type="HOGENOM" id="CLU_069356_40_0_11"/>
<dbReference type="InterPro" id="IPR025996">
    <property type="entry name" value="MT1864/Rv1816-like_C"/>
</dbReference>
<keyword evidence="3" id="KW-0804">Transcription</keyword>
<dbReference type="OrthoDB" id="3173376at2"/>
<dbReference type="GO" id="GO:0000976">
    <property type="term" value="F:transcription cis-regulatory region binding"/>
    <property type="evidence" value="ECO:0007669"/>
    <property type="project" value="TreeGrafter"/>
</dbReference>
<proteinExistence type="predicted"/>
<dbReference type="STRING" id="446465.Bfae_00920"/>
<dbReference type="PANTHER" id="PTHR30055">
    <property type="entry name" value="HTH-TYPE TRANSCRIPTIONAL REGULATOR RUTR"/>
    <property type="match status" value="1"/>
</dbReference>
<dbReference type="PANTHER" id="PTHR30055:SF220">
    <property type="entry name" value="TETR-FAMILY REGULATORY PROTEIN"/>
    <property type="match status" value="1"/>
</dbReference>
<evidence type="ECO:0000259" key="5">
    <source>
        <dbReference type="PROSITE" id="PS50977"/>
    </source>
</evidence>
<evidence type="ECO:0000256" key="3">
    <source>
        <dbReference type="ARBA" id="ARBA00023163"/>
    </source>
</evidence>
<evidence type="ECO:0000256" key="1">
    <source>
        <dbReference type="ARBA" id="ARBA00023015"/>
    </source>
</evidence>
<evidence type="ECO:0000313" key="7">
    <source>
        <dbReference type="Proteomes" id="UP000001919"/>
    </source>
</evidence>
<dbReference type="Pfam" id="PF13305">
    <property type="entry name" value="TetR_C_33"/>
    <property type="match status" value="1"/>
</dbReference>
<evidence type="ECO:0000256" key="4">
    <source>
        <dbReference type="PROSITE-ProRule" id="PRU00335"/>
    </source>
</evidence>
<dbReference type="InterPro" id="IPR036271">
    <property type="entry name" value="Tet_transcr_reg_TetR-rel_C_sf"/>
</dbReference>